<feature type="compositionally biased region" description="Low complexity" evidence="1">
    <location>
        <begin position="76"/>
        <end position="94"/>
    </location>
</feature>
<feature type="compositionally biased region" description="Basic and acidic residues" evidence="1">
    <location>
        <begin position="98"/>
        <end position="113"/>
    </location>
</feature>
<dbReference type="Proteomes" id="UP000258309">
    <property type="component" value="Unassembled WGS sequence"/>
</dbReference>
<feature type="compositionally biased region" description="Basic and acidic residues" evidence="1">
    <location>
        <begin position="126"/>
        <end position="141"/>
    </location>
</feature>
<dbReference type="EMBL" id="NCSJ02000018">
    <property type="protein sequence ID" value="RFU34607.1"/>
    <property type="molecule type" value="Genomic_DNA"/>
</dbReference>
<dbReference type="PANTHER" id="PTHR39607:SF2">
    <property type="entry name" value="BZIP DOMAIN-CONTAINING PROTEIN"/>
    <property type="match status" value="1"/>
</dbReference>
<dbReference type="CDD" id="cd14688">
    <property type="entry name" value="bZIP_YAP"/>
    <property type="match status" value="1"/>
</dbReference>
<reference evidence="3 4" key="1">
    <citation type="submission" date="2018-05" db="EMBL/GenBank/DDBJ databases">
        <title>Draft genome sequence of Scytalidium lignicola DSM 105466, a ubiquitous saprotrophic fungus.</title>
        <authorList>
            <person name="Buettner E."/>
            <person name="Gebauer A.M."/>
            <person name="Hofrichter M."/>
            <person name="Liers C."/>
            <person name="Kellner H."/>
        </authorList>
    </citation>
    <scope>NUCLEOTIDE SEQUENCE [LARGE SCALE GENOMIC DNA]</scope>
    <source>
        <strain evidence="3 4">DSM 105466</strain>
    </source>
</reference>
<comment type="caution">
    <text evidence="3">The sequence shown here is derived from an EMBL/GenBank/DDBJ whole genome shotgun (WGS) entry which is preliminary data.</text>
</comment>
<feature type="compositionally biased region" description="Acidic residues" evidence="1">
    <location>
        <begin position="44"/>
        <end position="56"/>
    </location>
</feature>
<dbReference type="OrthoDB" id="5387389at2759"/>
<evidence type="ECO:0000259" key="2">
    <source>
        <dbReference type="PROSITE" id="PS00036"/>
    </source>
</evidence>
<feature type="non-terminal residue" evidence="3">
    <location>
        <position position="1"/>
    </location>
</feature>
<dbReference type="InterPro" id="IPR004827">
    <property type="entry name" value="bZIP"/>
</dbReference>
<proteinExistence type="predicted"/>
<protein>
    <recommendedName>
        <fullName evidence="2">BZIP domain-containing protein</fullName>
    </recommendedName>
</protein>
<sequence>MSGNRDSETTYESDSTTDAAEEQSIHGIPRITLNDTDQNPIPESESESASESESESSTEKEMSSSSHRSSSHHHGSSPPSKGKGKSSSSSSSSKSKPKKDDWSEITDPEERRRVQNRIAQRKFRDKAKEAKERLEREERNKAHAGSAYHTPDPGDIGTDDELSGLPWGSLSLKHVVEKGKAKEYSSRHGSRRDDTATYYSTQETKYEEGQYEADTSSYYYDREAGYGSGSGSGDGRRSGSR</sequence>
<dbReference type="InterPro" id="IPR052635">
    <property type="entry name" value="Sec_Metab_Biosynth_Reg"/>
</dbReference>
<name>A0A3E2HMI3_SCYLI</name>
<feature type="non-terminal residue" evidence="3">
    <location>
        <position position="241"/>
    </location>
</feature>
<dbReference type="AlphaFoldDB" id="A0A3E2HMI3"/>
<dbReference type="GO" id="GO:0003700">
    <property type="term" value="F:DNA-binding transcription factor activity"/>
    <property type="evidence" value="ECO:0007669"/>
    <property type="project" value="InterPro"/>
</dbReference>
<evidence type="ECO:0000256" key="1">
    <source>
        <dbReference type="SAM" id="MobiDB-lite"/>
    </source>
</evidence>
<dbReference type="PANTHER" id="PTHR39607">
    <property type="entry name" value="XANTHOCILLIN BIOSYNTHESIS CLUSTER TRANSCRIPTION FACTOR XANC-RELATED"/>
    <property type="match status" value="1"/>
</dbReference>
<organism evidence="3 4">
    <name type="scientific">Scytalidium lignicola</name>
    <name type="common">Hyphomycete</name>
    <dbReference type="NCBI Taxonomy" id="5539"/>
    <lineage>
        <taxon>Eukaryota</taxon>
        <taxon>Fungi</taxon>
        <taxon>Dikarya</taxon>
        <taxon>Ascomycota</taxon>
        <taxon>Pezizomycotina</taxon>
        <taxon>Leotiomycetes</taxon>
        <taxon>Leotiomycetes incertae sedis</taxon>
        <taxon>Scytalidium</taxon>
    </lineage>
</organism>
<accession>A0A3E2HMI3</accession>
<evidence type="ECO:0000313" key="4">
    <source>
        <dbReference type="Proteomes" id="UP000258309"/>
    </source>
</evidence>
<feature type="region of interest" description="Disordered" evidence="1">
    <location>
        <begin position="1"/>
        <end position="241"/>
    </location>
</feature>
<dbReference type="PROSITE" id="PS00036">
    <property type="entry name" value="BZIP_BASIC"/>
    <property type="match status" value="1"/>
</dbReference>
<dbReference type="OMA" id="AHAGHAY"/>
<gene>
    <name evidence="3" type="ORF">B7463_g1690</name>
</gene>
<keyword evidence="4" id="KW-1185">Reference proteome</keyword>
<feature type="compositionally biased region" description="Basic and acidic residues" evidence="1">
    <location>
        <begin position="174"/>
        <end position="195"/>
    </location>
</feature>
<feature type="domain" description="BZIP" evidence="2">
    <location>
        <begin position="111"/>
        <end position="126"/>
    </location>
</feature>
<evidence type="ECO:0000313" key="3">
    <source>
        <dbReference type="EMBL" id="RFU34607.1"/>
    </source>
</evidence>